<evidence type="ECO:0000259" key="2">
    <source>
        <dbReference type="PROSITE" id="PS50104"/>
    </source>
</evidence>
<dbReference type="InterPro" id="IPR000157">
    <property type="entry name" value="TIR_dom"/>
</dbReference>
<gene>
    <name evidence="4" type="ORF">J2Z30_000614</name>
    <name evidence="3" type="ORF">SIRAN6928</name>
</gene>
<dbReference type="RefSeq" id="WP_209468527.1">
    <property type="nucleotide sequence ID" value="NZ_BAABDR010000060.1"/>
</dbReference>
<dbReference type="Pfam" id="PF13676">
    <property type="entry name" value="TIR_2"/>
    <property type="match status" value="1"/>
</dbReference>
<dbReference type="HOGENOM" id="CLU_092393_0_0_11"/>
<evidence type="ECO:0000256" key="1">
    <source>
        <dbReference type="SAM" id="MobiDB-lite"/>
    </source>
</evidence>
<evidence type="ECO:0000313" key="3">
    <source>
        <dbReference type="EMBL" id="CDR10393.1"/>
    </source>
</evidence>
<reference evidence="4 5" key="2">
    <citation type="submission" date="2021-03" db="EMBL/GenBank/DDBJ databases">
        <title>Genomic Encyclopedia of Type Strains, Phase IV (KMG-IV): sequencing the most valuable type-strain genomes for metagenomic binning, comparative biology and taxonomic classification.</title>
        <authorList>
            <person name="Goeker M."/>
        </authorList>
    </citation>
    <scope>NUCLEOTIDE SEQUENCE [LARGE SCALE GENOMIC DNA]</scope>
    <source>
        <strain evidence="4 5">DSM 41954</strain>
    </source>
</reference>
<dbReference type="Proteomes" id="UP000756710">
    <property type="component" value="Unassembled WGS sequence"/>
</dbReference>
<accession>A0A061A385</accession>
<feature type="domain" description="TIR" evidence="2">
    <location>
        <begin position="80"/>
        <end position="209"/>
    </location>
</feature>
<name>A0A061A385_9ACTN</name>
<reference evidence="3" key="1">
    <citation type="submission" date="2014-05" db="EMBL/GenBank/DDBJ databases">
        <authorList>
            <person name="Horn Fabian"/>
        </authorList>
    </citation>
    <scope>NUCLEOTIDE SEQUENCE</scope>
</reference>
<keyword evidence="5" id="KW-1185">Reference proteome</keyword>
<proteinExistence type="predicted"/>
<dbReference type="EMBL" id="JAGGLR010000001">
    <property type="protein sequence ID" value="MBP2059618.1"/>
    <property type="molecule type" value="Genomic_DNA"/>
</dbReference>
<feature type="compositionally biased region" description="Basic and acidic residues" evidence="1">
    <location>
        <begin position="32"/>
        <end position="42"/>
    </location>
</feature>
<organism evidence="3">
    <name type="scientific">Streptomyces iranensis</name>
    <dbReference type="NCBI Taxonomy" id="576784"/>
    <lineage>
        <taxon>Bacteria</taxon>
        <taxon>Bacillati</taxon>
        <taxon>Actinomycetota</taxon>
        <taxon>Actinomycetes</taxon>
        <taxon>Kitasatosporales</taxon>
        <taxon>Streptomycetaceae</taxon>
        <taxon>Streptomyces</taxon>
        <taxon>Streptomyces violaceusniger group</taxon>
    </lineage>
</organism>
<dbReference type="InterPro" id="IPR035897">
    <property type="entry name" value="Toll_tir_struct_dom_sf"/>
</dbReference>
<evidence type="ECO:0000313" key="4">
    <source>
        <dbReference type="EMBL" id="MBP2059618.1"/>
    </source>
</evidence>
<protein>
    <recommendedName>
        <fullName evidence="2">TIR domain-containing protein</fullName>
    </recommendedName>
</protein>
<dbReference type="AlphaFoldDB" id="A0A061A385"/>
<feature type="region of interest" description="Disordered" evidence="1">
    <location>
        <begin position="1"/>
        <end position="27"/>
    </location>
</feature>
<sequence length="214" mass="24155">MRQQLRSAQRKAEQDAKRAQRQFESQVEKAVTDYNRAAERHNRQQLAKLRRSSGSSVSFTVEEQHLVDRVQSAVAEQDEREYDVFLSYARVDGADVAEQLRSELDSLGITVWFDEVAIRAGRSLSRQMDDGLTRARAGVTLLTKAYLGRRFWTERELGALLHKDTVIPVLHGVSFGDVGKFSSFLGDQAGFSTEYDSVEDIAQKIAEAVLLDEE</sequence>
<dbReference type="GO" id="GO:0007165">
    <property type="term" value="P:signal transduction"/>
    <property type="evidence" value="ECO:0007669"/>
    <property type="project" value="InterPro"/>
</dbReference>
<dbReference type="PROSITE" id="PS50104">
    <property type="entry name" value="TIR"/>
    <property type="match status" value="1"/>
</dbReference>
<feature type="region of interest" description="Disordered" evidence="1">
    <location>
        <begin position="32"/>
        <end position="51"/>
    </location>
</feature>
<evidence type="ECO:0000313" key="5">
    <source>
        <dbReference type="Proteomes" id="UP000756710"/>
    </source>
</evidence>
<dbReference type="Gene3D" id="3.40.50.10140">
    <property type="entry name" value="Toll/interleukin-1 receptor homology (TIR) domain"/>
    <property type="match status" value="1"/>
</dbReference>
<dbReference type="EMBL" id="LK022848">
    <property type="protein sequence ID" value="CDR10393.1"/>
    <property type="molecule type" value="Genomic_DNA"/>
</dbReference>
<dbReference type="SUPFAM" id="SSF52200">
    <property type="entry name" value="Toll/Interleukin receptor TIR domain"/>
    <property type="match status" value="1"/>
</dbReference>